<name>A0A6J5M1M4_9CAUD</name>
<protein>
    <submittedName>
        <fullName evidence="1">Uncharacterized protein</fullName>
    </submittedName>
</protein>
<proteinExistence type="predicted"/>
<dbReference type="EMBL" id="LR796352">
    <property type="protein sequence ID" value="CAB4138966.1"/>
    <property type="molecule type" value="Genomic_DNA"/>
</dbReference>
<reference evidence="1" key="1">
    <citation type="submission" date="2020-04" db="EMBL/GenBank/DDBJ databases">
        <authorList>
            <person name="Chiriac C."/>
            <person name="Salcher M."/>
            <person name="Ghai R."/>
            <person name="Kavagutti S V."/>
        </authorList>
    </citation>
    <scope>NUCLEOTIDE SEQUENCE</scope>
</reference>
<gene>
    <name evidence="1" type="ORF">UFOVP346_10</name>
</gene>
<evidence type="ECO:0000313" key="1">
    <source>
        <dbReference type="EMBL" id="CAB4138966.1"/>
    </source>
</evidence>
<accession>A0A6J5M1M4</accession>
<organism evidence="1">
    <name type="scientific">uncultured Caudovirales phage</name>
    <dbReference type="NCBI Taxonomy" id="2100421"/>
    <lineage>
        <taxon>Viruses</taxon>
        <taxon>Duplodnaviria</taxon>
        <taxon>Heunggongvirae</taxon>
        <taxon>Uroviricota</taxon>
        <taxon>Caudoviricetes</taxon>
        <taxon>Peduoviridae</taxon>
        <taxon>Maltschvirus</taxon>
        <taxon>Maltschvirus maltsch</taxon>
    </lineage>
</organism>
<sequence>MTRPVGELLDYHNLNPYVISTIQWKKGERIGQHPYKEKLRERKSWFYEPSILGFWLRPAVLAYGSNRGLLLKVTFNSNKAAEEYYTRLVKEWKGIIYDNRRD</sequence>